<organism evidence="3 4">
    <name type="scientific">Entotheonella factor</name>
    <dbReference type="NCBI Taxonomy" id="1429438"/>
    <lineage>
        <taxon>Bacteria</taxon>
        <taxon>Pseudomonadati</taxon>
        <taxon>Nitrospinota/Tectimicrobiota group</taxon>
        <taxon>Candidatus Tectimicrobiota</taxon>
        <taxon>Candidatus Entotheonellia</taxon>
        <taxon>Candidatus Entotheonellales</taxon>
        <taxon>Candidatus Entotheonellaceae</taxon>
        <taxon>Candidatus Entotheonella</taxon>
    </lineage>
</organism>
<dbReference type="Pfam" id="PF13561">
    <property type="entry name" value="adh_short_C2"/>
    <property type="match status" value="1"/>
</dbReference>
<evidence type="ECO:0000313" key="3">
    <source>
        <dbReference type="EMBL" id="ETW96379.1"/>
    </source>
</evidence>
<dbReference type="SUPFAM" id="SSF51735">
    <property type="entry name" value="NAD(P)-binding Rossmann-fold domains"/>
    <property type="match status" value="1"/>
</dbReference>
<sequence>MTARLQGQIAVVTGAAMGIGRASAIRLAQEGAHVACLDLEAEALDHTAQAIRDCGVEALPLQLDCTDAEAVRSAFDAIHAQFGQVDILFNNVGQSARQRATEFWQSDEDIWRFVLEVSLLTAMRCSRLVAPQMRQRRSGKIINISSESAFYGDTRLVDYAAAKMGIVGFTRALARELAPFQVNVNAVAPGAIRTRAHDGIPPETLAEIRHSTPMGYVAEPEDVAHAVAFLASAESRYITGQTLIIDGGRWMV</sequence>
<dbReference type="EMBL" id="AZHW01000794">
    <property type="protein sequence ID" value="ETW96379.1"/>
    <property type="molecule type" value="Genomic_DNA"/>
</dbReference>
<evidence type="ECO:0000256" key="1">
    <source>
        <dbReference type="ARBA" id="ARBA00006484"/>
    </source>
</evidence>
<proteinExistence type="inferred from homology"/>
<dbReference type="InterPro" id="IPR020904">
    <property type="entry name" value="Sc_DH/Rdtase_CS"/>
</dbReference>
<dbReference type="Proteomes" id="UP000019141">
    <property type="component" value="Unassembled WGS sequence"/>
</dbReference>
<name>W4LEN9_ENTF1</name>
<dbReference type="PRINTS" id="PR00081">
    <property type="entry name" value="GDHRDH"/>
</dbReference>
<comment type="similarity">
    <text evidence="1">Belongs to the short-chain dehydrogenases/reductases (SDR) family.</text>
</comment>
<keyword evidence="2" id="KW-0560">Oxidoreductase</keyword>
<comment type="caution">
    <text evidence="3">The sequence shown here is derived from an EMBL/GenBank/DDBJ whole genome shotgun (WGS) entry which is preliminary data.</text>
</comment>
<dbReference type="PROSITE" id="PS00061">
    <property type="entry name" value="ADH_SHORT"/>
    <property type="match status" value="1"/>
</dbReference>
<dbReference type="GO" id="GO:0016491">
    <property type="term" value="F:oxidoreductase activity"/>
    <property type="evidence" value="ECO:0007669"/>
    <property type="project" value="UniProtKB-KW"/>
</dbReference>
<accession>W4LEN9</accession>
<dbReference type="InterPro" id="IPR036291">
    <property type="entry name" value="NAD(P)-bd_dom_sf"/>
</dbReference>
<gene>
    <name evidence="3" type="ORF">ETSY1_26825</name>
</gene>
<evidence type="ECO:0000256" key="2">
    <source>
        <dbReference type="ARBA" id="ARBA00023002"/>
    </source>
</evidence>
<reference evidence="3 4" key="1">
    <citation type="journal article" date="2014" name="Nature">
        <title>An environmental bacterial taxon with a large and distinct metabolic repertoire.</title>
        <authorList>
            <person name="Wilson M.C."/>
            <person name="Mori T."/>
            <person name="Ruckert C."/>
            <person name="Uria A.R."/>
            <person name="Helf M.J."/>
            <person name="Takada K."/>
            <person name="Gernert C."/>
            <person name="Steffens U.A."/>
            <person name="Heycke N."/>
            <person name="Schmitt S."/>
            <person name="Rinke C."/>
            <person name="Helfrich E.J."/>
            <person name="Brachmann A.O."/>
            <person name="Gurgui C."/>
            <person name="Wakimoto T."/>
            <person name="Kracht M."/>
            <person name="Crusemann M."/>
            <person name="Hentschel U."/>
            <person name="Abe I."/>
            <person name="Matsunaga S."/>
            <person name="Kalinowski J."/>
            <person name="Takeyama H."/>
            <person name="Piel J."/>
        </authorList>
    </citation>
    <scope>NUCLEOTIDE SEQUENCE [LARGE SCALE GENOMIC DNA]</scope>
    <source>
        <strain evidence="4">TSY1</strain>
    </source>
</reference>
<dbReference type="PATRIC" id="fig|1429438.4.peg.5123"/>
<dbReference type="PRINTS" id="PR00080">
    <property type="entry name" value="SDRFAMILY"/>
</dbReference>
<dbReference type="PANTHER" id="PTHR24321">
    <property type="entry name" value="DEHYDROGENASES, SHORT CHAIN"/>
    <property type="match status" value="1"/>
</dbReference>
<dbReference type="InterPro" id="IPR002347">
    <property type="entry name" value="SDR_fam"/>
</dbReference>
<dbReference type="HOGENOM" id="CLU_010194_1_0_7"/>
<evidence type="ECO:0000313" key="4">
    <source>
        <dbReference type="Proteomes" id="UP000019141"/>
    </source>
</evidence>
<dbReference type="AlphaFoldDB" id="W4LEN9"/>
<dbReference type="PANTHER" id="PTHR24321:SF8">
    <property type="entry name" value="ESTRADIOL 17-BETA-DEHYDROGENASE 8-RELATED"/>
    <property type="match status" value="1"/>
</dbReference>
<dbReference type="FunFam" id="3.40.50.720:FF:000173">
    <property type="entry name" value="3-oxoacyl-[acyl-carrier protein] reductase"/>
    <property type="match status" value="1"/>
</dbReference>
<dbReference type="Gene3D" id="3.40.50.720">
    <property type="entry name" value="NAD(P)-binding Rossmann-like Domain"/>
    <property type="match status" value="1"/>
</dbReference>
<keyword evidence="4" id="KW-1185">Reference proteome</keyword>
<protein>
    <submittedName>
        <fullName evidence="3">Short-chain dehydrogenase</fullName>
    </submittedName>
</protein>